<dbReference type="PROSITE" id="PS00379">
    <property type="entry name" value="CDP_ALCOHOL_P_TRANSF"/>
    <property type="match status" value="1"/>
</dbReference>
<feature type="transmembrane region" description="Helical" evidence="3">
    <location>
        <begin position="81"/>
        <end position="103"/>
    </location>
</feature>
<evidence type="ECO:0000256" key="2">
    <source>
        <dbReference type="RuleBase" id="RU003750"/>
    </source>
</evidence>
<evidence type="ECO:0000256" key="3">
    <source>
        <dbReference type="SAM" id="Phobius"/>
    </source>
</evidence>
<comment type="similarity">
    <text evidence="2">Belongs to the CDP-alcohol phosphatidyltransferase class-I family.</text>
</comment>
<accession>A0A1G1Y5V5</accession>
<evidence type="ECO:0008006" key="6">
    <source>
        <dbReference type="Google" id="ProtNLM"/>
    </source>
</evidence>
<evidence type="ECO:0000313" key="5">
    <source>
        <dbReference type="Proteomes" id="UP000178385"/>
    </source>
</evidence>
<keyword evidence="3" id="KW-1133">Transmembrane helix</keyword>
<protein>
    <recommendedName>
        <fullName evidence="6">CDP-alcohol phosphatidyltransferase</fullName>
    </recommendedName>
</protein>
<comment type="caution">
    <text evidence="4">The sequence shown here is derived from an EMBL/GenBank/DDBJ whole genome shotgun (WGS) entry which is preliminary data.</text>
</comment>
<evidence type="ECO:0000313" key="4">
    <source>
        <dbReference type="EMBL" id="OGY47631.1"/>
    </source>
</evidence>
<dbReference type="GO" id="GO:0016020">
    <property type="term" value="C:membrane"/>
    <property type="evidence" value="ECO:0007669"/>
    <property type="project" value="InterPro"/>
</dbReference>
<reference evidence="4 5" key="1">
    <citation type="journal article" date="2016" name="Nat. Commun.">
        <title>Thousands of microbial genomes shed light on interconnected biogeochemical processes in an aquifer system.</title>
        <authorList>
            <person name="Anantharaman K."/>
            <person name="Brown C.T."/>
            <person name="Hug L.A."/>
            <person name="Sharon I."/>
            <person name="Castelle C.J."/>
            <person name="Probst A.J."/>
            <person name="Thomas B.C."/>
            <person name="Singh A."/>
            <person name="Wilkins M.J."/>
            <person name="Karaoz U."/>
            <person name="Brodie E.L."/>
            <person name="Williams K.H."/>
            <person name="Hubbard S.S."/>
            <person name="Banfield J.F."/>
        </authorList>
    </citation>
    <scope>NUCLEOTIDE SEQUENCE [LARGE SCALE GENOMIC DNA]</scope>
</reference>
<keyword evidence="3" id="KW-0472">Membrane</keyword>
<dbReference type="EMBL" id="MHIG01000011">
    <property type="protein sequence ID" value="OGY47631.1"/>
    <property type="molecule type" value="Genomic_DNA"/>
</dbReference>
<dbReference type="InterPro" id="IPR043130">
    <property type="entry name" value="CDP-OH_PTrfase_TM_dom"/>
</dbReference>
<organism evidence="4 5">
    <name type="scientific">Candidatus Buchananbacteria bacterium RIFCSPHIGHO2_01_FULL_47_11b</name>
    <dbReference type="NCBI Taxonomy" id="1797537"/>
    <lineage>
        <taxon>Bacteria</taxon>
        <taxon>Candidatus Buchananiibacteriota</taxon>
    </lineage>
</organism>
<dbReference type="GO" id="GO:0008654">
    <property type="term" value="P:phospholipid biosynthetic process"/>
    <property type="evidence" value="ECO:0007669"/>
    <property type="project" value="InterPro"/>
</dbReference>
<dbReference type="InterPro" id="IPR048254">
    <property type="entry name" value="CDP_ALCOHOL_P_TRANSF_CS"/>
</dbReference>
<dbReference type="GO" id="GO:0016780">
    <property type="term" value="F:phosphotransferase activity, for other substituted phosphate groups"/>
    <property type="evidence" value="ECO:0007669"/>
    <property type="project" value="InterPro"/>
</dbReference>
<sequence>MTKLSLLERFASLIERIIIKIMDGVVSSKERLLLPWFSQHWPRHWLLSANALTIYRACIALGVIAYLSWIDWRYDQLNRAILFSLIGFAALLDLFDGIVARALDTSSSVGSVLDKFADRLLLLPIAVVEFWPRDRVLVWIGSSSVVITLVITLINYWRINRREVPTNPFAKWTMTIASCSVLLGLFPNLLPLANALAWLVVVSGAIAVYKTARSLRMIIGTNSA</sequence>
<keyword evidence="1 2" id="KW-0808">Transferase</keyword>
<feature type="transmembrane region" description="Helical" evidence="3">
    <location>
        <begin position="136"/>
        <end position="157"/>
    </location>
</feature>
<evidence type="ECO:0000256" key="1">
    <source>
        <dbReference type="ARBA" id="ARBA00022679"/>
    </source>
</evidence>
<dbReference type="Pfam" id="PF01066">
    <property type="entry name" value="CDP-OH_P_transf"/>
    <property type="match status" value="1"/>
</dbReference>
<dbReference type="Proteomes" id="UP000178385">
    <property type="component" value="Unassembled WGS sequence"/>
</dbReference>
<proteinExistence type="inferred from homology"/>
<feature type="transmembrane region" description="Helical" evidence="3">
    <location>
        <begin position="45"/>
        <end position="69"/>
    </location>
</feature>
<keyword evidence="3" id="KW-0812">Transmembrane</keyword>
<dbReference type="AlphaFoldDB" id="A0A1G1Y5V5"/>
<name>A0A1G1Y5V5_9BACT</name>
<dbReference type="Gene3D" id="1.20.120.1760">
    <property type="match status" value="1"/>
</dbReference>
<dbReference type="InterPro" id="IPR000462">
    <property type="entry name" value="CDP-OH_P_trans"/>
</dbReference>
<gene>
    <name evidence="4" type="ORF">A2840_01270</name>
</gene>